<keyword evidence="1" id="KW-0812">Transmembrane</keyword>
<sequence length="149" mass="16423">MWLALIVRFIKNMEEQSTFSTISVLRWIVFLPGAVGSAWLAWILINILGRFSLVYAGVQSDSFLGQFYFNTAGHAAMAAAFVFIGAKIAPSYRRIIVYCLAGVGLVISGFMLFSAIMIKNYWAIWGGLCVIIGVGAVTYSIYKGETEIE</sequence>
<feature type="transmembrane region" description="Helical" evidence="1">
    <location>
        <begin position="67"/>
        <end position="88"/>
    </location>
</feature>
<evidence type="ECO:0000313" key="3">
    <source>
        <dbReference type="Proteomes" id="UP000722750"/>
    </source>
</evidence>
<evidence type="ECO:0000256" key="1">
    <source>
        <dbReference type="SAM" id="Phobius"/>
    </source>
</evidence>
<feature type="transmembrane region" description="Helical" evidence="1">
    <location>
        <begin position="24"/>
        <end position="47"/>
    </location>
</feature>
<organism evidence="2 3">
    <name type="scientific">Candidatus Scalindua arabica</name>
    <dbReference type="NCBI Taxonomy" id="1127984"/>
    <lineage>
        <taxon>Bacteria</taxon>
        <taxon>Pseudomonadati</taxon>
        <taxon>Planctomycetota</taxon>
        <taxon>Candidatus Brocadiia</taxon>
        <taxon>Candidatus Brocadiales</taxon>
        <taxon>Candidatus Scalinduaceae</taxon>
        <taxon>Candidatus Scalindua</taxon>
    </lineage>
</organism>
<accession>A0A942A0I6</accession>
<gene>
    <name evidence="2" type="ORF">MAG551_01173</name>
</gene>
<protein>
    <submittedName>
        <fullName evidence="2">Uncharacterized protein</fullName>
    </submittedName>
</protein>
<dbReference type="Proteomes" id="UP000722750">
    <property type="component" value="Unassembled WGS sequence"/>
</dbReference>
<reference evidence="2" key="1">
    <citation type="journal article" date="2021" name="ISME J.">
        <title>Fine-scale metabolic discontinuity in a stratified prokaryote microbiome of a Red Sea deep halocline.</title>
        <authorList>
            <person name="Michoud G."/>
            <person name="Ngugi D.K."/>
            <person name="Barozzi A."/>
            <person name="Merlino G."/>
            <person name="Calleja M.L."/>
            <person name="Delgado-Huertas A."/>
            <person name="Moran X.A.G."/>
            <person name="Daffonchio D."/>
        </authorList>
    </citation>
    <scope>NUCLEOTIDE SEQUENCE</scope>
    <source>
        <strain evidence="2">SuakinDeep_MAG55_1</strain>
    </source>
</reference>
<evidence type="ECO:0000313" key="2">
    <source>
        <dbReference type="EMBL" id="MBS1258120.1"/>
    </source>
</evidence>
<keyword evidence="1" id="KW-1133">Transmembrane helix</keyword>
<dbReference type="EMBL" id="JAANXD010000049">
    <property type="protein sequence ID" value="MBS1258120.1"/>
    <property type="molecule type" value="Genomic_DNA"/>
</dbReference>
<feature type="transmembrane region" description="Helical" evidence="1">
    <location>
        <begin position="95"/>
        <end position="116"/>
    </location>
</feature>
<keyword evidence="1" id="KW-0472">Membrane</keyword>
<proteinExistence type="predicted"/>
<feature type="transmembrane region" description="Helical" evidence="1">
    <location>
        <begin position="122"/>
        <end position="142"/>
    </location>
</feature>
<dbReference type="AlphaFoldDB" id="A0A942A0I6"/>
<name>A0A942A0I6_9BACT</name>
<comment type="caution">
    <text evidence="2">The sequence shown here is derived from an EMBL/GenBank/DDBJ whole genome shotgun (WGS) entry which is preliminary data.</text>
</comment>